<keyword evidence="1" id="KW-0472">Membrane</keyword>
<dbReference type="EMBL" id="JAIQCV010000004">
    <property type="protein sequence ID" value="KAH1107651.1"/>
    <property type="molecule type" value="Genomic_DNA"/>
</dbReference>
<reference evidence="2 3" key="1">
    <citation type="journal article" date="2021" name="Plant Biotechnol. J.">
        <title>Multi-omics assisted identification of the key and species-specific regulatory components of drought-tolerant mechanisms in Gossypium stocksii.</title>
        <authorList>
            <person name="Yu D."/>
            <person name="Ke L."/>
            <person name="Zhang D."/>
            <person name="Wu Y."/>
            <person name="Sun Y."/>
            <person name="Mei J."/>
            <person name="Sun J."/>
            <person name="Sun Y."/>
        </authorList>
    </citation>
    <scope>NUCLEOTIDE SEQUENCE [LARGE SCALE GENOMIC DNA]</scope>
    <source>
        <strain evidence="3">cv. E1</strain>
        <tissue evidence="2">Leaf</tissue>
    </source>
</reference>
<keyword evidence="1" id="KW-0812">Transmembrane</keyword>
<evidence type="ECO:0000256" key="1">
    <source>
        <dbReference type="SAM" id="Phobius"/>
    </source>
</evidence>
<keyword evidence="1" id="KW-1133">Transmembrane helix</keyword>
<comment type="caution">
    <text evidence="2">The sequence shown here is derived from an EMBL/GenBank/DDBJ whole genome shotgun (WGS) entry which is preliminary data.</text>
</comment>
<dbReference type="Proteomes" id="UP000828251">
    <property type="component" value="Unassembled WGS sequence"/>
</dbReference>
<sequence>METLGEHSAASLEVPFIEDDVWDAVRRWDGNKFPGPDGFNLAFFSIGLLLKLILWRYFTTSTIAECYLRI</sequence>
<keyword evidence="3" id="KW-1185">Reference proteome</keyword>
<evidence type="ECO:0000313" key="2">
    <source>
        <dbReference type="EMBL" id="KAH1107651.1"/>
    </source>
</evidence>
<dbReference type="AlphaFoldDB" id="A0A9D3W2A8"/>
<evidence type="ECO:0000313" key="3">
    <source>
        <dbReference type="Proteomes" id="UP000828251"/>
    </source>
</evidence>
<dbReference type="OrthoDB" id="1001975at2759"/>
<protein>
    <submittedName>
        <fullName evidence="2">Uncharacterized protein</fullName>
    </submittedName>
</protein>
<name>A0A9D3W2A8_9ROSI</name>
<accession>A0A9D3W2A8</accession>
<proteinExistence type="predicted"/>
<feature type="transmembrane region" description="Helical" evidence="1">
    <location>
        <begin position="38"/>
        <end position="58"/>
    </location>
</feature>
<organism evidence="2 3">
    <name type="scientific">Gossypium stocksii</name>
    <dbReference type="NCBI Taxonomy" id="47602"/>
    <lineage>
        <taxon>Eukaryota</taxon>
        <taxon>Viridiplantae</taxon>
        <taxon>Streptophyta</taxon>
        <taxon>Embryophyta</taxon>
        <taxon>Tracheophyta</taxon>
        <taxon>Spermatophyta</taxon>
        <taxon>Magnoliopsida</taxon>
        <taxon>eudicotyledons</taxon>
        <taxon>Gunneridae</taxon>
        <taxon>Pentapetalae</taxon>
        <taxon>rosids</taxon>
        <taxon>malvids</taxon>
        <taxon>Malvales</taxon>
        <taxon>Malvaceae</taxon>
        <taxon>Malvoideae</taxon>
        <taxon>Gossypium</taxon>
    </lineage>
</organism>
<gene>
    <name evidence="2" type="ORF">J1N35_011419</name>
</gene>